<gene>
    <name evidence="1" type="ORF">H9704_00935</name>
</gene>
<sequence length="66" mass="8047">MKHLTKKEIEALSENEEVQNRIFDFLAMDGREFFREVCSHLTPEELEEYLEENPDERVYMKERPVK</sequence>
<organism evidence="1 2">
    <name type="scientific">Candidatus Enterocloster excrementipullorum</name>
    <dbReference type="NCBI Taxonomy" id="2838559"/>
    <lineage>
        <taxon>Bacteria</taxon>
        <taxon>Bacillati</taxon>
        <taxon>Bacillota</taxon>
        <taxon>Clostridia</taxon>
        <taxon>Lachnospirales</taxon>
        <taxon>Lachnospiraceae</taxon>
        <taxon>Enterocloster</taxon>
    </lineage>
</organism>
<comment type="caution">
    <text evidence="1">The sequence shown here is derived from an EMBL/GenBank/DDBJ whole genome shotgun (WGS) entry which is preliminary data.</text>
</comment>
<proteinExistence type="predicted"/>
<evidence type="ECO:0000313" key="2">
    <source>
        <dbReference type="Proteomes" id="UP000823910"/>
    </source>
</evidence>
<reference evidence="1" key="2">
    <citation type="submission" date="2021-04" db="EMBL/GenBank/DDBJ databases">
        <authorList>
            <person name="Gilroy R."/>
        </authorList>
    </citation>
    <scope>NUCLEOTIDE SEQUENCE</scope>
    <source>
        <strain evidence="1">CHK180-15479</strain>
    </source>
</reference>
<name>A0A9D2SGT2_9FIRM</name>
<protein>
    <submittedName>
        <fullName evidence="1">Uncharacterized protein</fullName>
    </submittedName>
</protein>
<dbReference type="EMBL" id="DWWT01000002">
    <property type="protein sequence ID" value="HJC04719.1"/>
    <property type="molecule type" value="Genomic_DNA"/>
</dbReference>
<reference evidence="1" key="1">
    <citation type="journal article" date="2021" name="PeerJ">
        <title>Extensive microbial diversity within the chicken gut microbiome revealed by metagenomics and culture.</title>
        <authorList>
            <person name="Gilroy R."/>
            <person name="Ravi A."/>
            <person name="Getino M."/>
            <person name="Pursley I."/>
            <person name="Horton D.L."/>
            <person name="Alikhan N.F."/>
            <person name="Baker D."/>
            <person name="Gharbi K."/>
            <person name="Hall N."/>
            <person name="Watson M."/>
            <person name="Adriaenssens E.M."/>
            <person name="Foster-Nyarko E."/>
            <person name="Jarju S."/>
            <person name="Secka A."/>
            <person name="Antonio M."/>
            <person name="Oren A."/>
            <person name="Chaudhuri R.R."/>
            <person name="La Ragione R."/>
            <person name="Hildebrand F."/>
            <person name="Pallen M.J."/>
        </authorList>
    </citation>
    <scope>NUCLEOTIDE SEQUENCE</scope>
    <source>
        <strain evidence="1">CHK180-15479</strain>
    </source>
</reference>
<evidence type="ECO:0000313" key="1">
    <source>
        <dbReference type="EMBL" id="HJC04719.1"/>
    </source>
</evidence>
<dbReference type="AlphaFoldDB" id="A0A9D2SGT2"/>
<accession>A0A9D2SGT2</accession>
<dbReference type="Proteomes" id="UP000823910">
    <property type="component" value="Unassembled WGS sequence"/>
</dbReference>